<name>A0ABT9E8X7_9PROT</name>
<feature type="compositionally biased region" description="Basic residues" evidence="1">
    <location>
        <begin position="111"/>
        <end position="120"/>
    </location>
</feature>
<feature type="region of interest" description="Disordered" evidence="1">
    <location>
        <begin position="78"/>
        <end position="120"/>
    </location>
</feature>
<accession>A0ABT9E8X7</accession>
<dbReference type="RefSeq" id="WP_305107415.1">
    <property type="nucleotide sequence ID" value="NZ_JAUTWS010000050.1"/>
</dbReference>
<evidence type="ECO:0000256" key="1">
    <source>
        <dbReference type="SAM" id="MobiDB-lite"/>
    </source>
</evidence>
<dbReference type="EMBL" id="JAUTWS010000050">
    <property type="protein sequence ID" value="MDO9712559.1"/>
    <property type="molecule type" value="Genomic_DNA"/>
</dbReference>
<reference evidence="2 3" key="1">
    <citation type="submission" date="2023-08" db="EMBL/GenBank/DDBJ databases">
        <title>The draft genome sequence of Paracraurococcus sp. LOR1-02.</title>
        <authorList>
            <person name="Kingkaew E."/>
            <person name="Tanasupawat S."/>
        </authorList>
    </citation>
    <scope>NUCLEOTIDE SEQUENCE [LARGE SCALE GENOMIC DNA]</scope>
    <source>
        <strain evidence="2 3">LOR1-02</strain>
    </source>
</reference>
<evidence type="ECO:0000313" key="2">
    <source>
        <dbReference type="EMBL" id="MDO9712559.1"/>
    </source>
</evidence>
<keyword evidence="3" id="KW-1185">Reference proteome</keyword>
<dbReference type="Proteomes" id="UP001243009">
    <property type="component" value="Unassembled WGS sequence"/>
</dbReference>
<gene>
    <name evidence="2" type="ORF">Q7A36_29745</name>
</gene>
<organism evidence="2 3">
    <name type="scientific">Paracraurococcus lichenis</name>
    <dbReference type="NCBI Taxonomy" id="3064888"/>
    <lineage>
        <taxon>Bacteria</taxon>
        <taxon>Pseudomonadati</taxon>
        <taxon>Pseudomonadota</taxon>
        <taxon>Alphaproteobacteria</taxon>
        <taxon>Acetobacterales</taxon>
        <taxon>Roseomonadaceae</taxon>
        <taxon>Paracraurococcus</taxon>
    </lineage>
</organism>
<proteinExistence type="predicted"/>
<comment type="caution">
    <text evidence="2">The sequence shown here is derived from an EMBL/GenBank/DDBJ whole genome shotgun (WGS) entry which is preliminary data.</text>
</comment>
<protein>
    <submittedName>
        <fullName evidence="2">Uncharacterized protein</fullName>
    </submittedName>
</protein>
<sequence>MTDPLERLRRAAAEPGHGRWSPLRRWLEENREGFAGVLPQRPNWQAIARELAAMGLTDGAGKPPTAAVACLTWHRVKEGQEAKAEKPERVVRERPPETPPVPEAPAPGAAPKRRFRRVGE</sequence>
<feature type="compositionally biased region" description="Basic and acidic residues" evidence="1">
    <location>
        <begin position="78"/>
        <end position="96"/>
    </location>
</feature>
<evidence type="ECO:0000313" key="3">
    <source>
        <dbReference type="Proteomes" id="UP001243009"/>
    </source>
</evidence>